<dbReference type="InterPro" id="IPR052399">
    <property type="entry name" value="Phage_Baseplate_Assmbl_Protein"/>
</dbReference>
<feature type="domain" description="Baseplate J-like central" evidence="3">
    <location>
        <begin position="188"/>
        <end position="261"/>
    </location>
</feature>
<comment type="similarity">
    <text evidence="1">Belongs to the Mu gp47/PBSX XkdT family.</text>
</comment>
<dbReference type="InterPro" id="IPR058531">
    <property type="entry name" value="Baseplate_J_M"/>
</dbReference>
<evidence type="ECO:0000313" key="7">
    <source>
        <dbReference type="Proteomes" id="UP000486534"/>
    </source>
</evidence>
<accession>A0A7X1U353</accession>
<dbReference type="Proteomes" id="UP000486534">
    <property type="component" value="Unassembled WGS sequence"/>
</dbReference>
<dbReference type="PANTHER" id="PTHR37829:SF3">
    <property type="entry name" value="PROTEIN JAYE-RELATED"/>
    <property type="match status" value="1"/>
</dbReference>
<protein>
    <submittedName>
        <fullName evidence="5">Baseplate J protein</fullName>
    </submittedName>
    <submittedName>
        <fullName evidence="6">Baseplate J/gp47 family protein</fullName>
    </submittedName>
</protein>
<dbReference type="InterPro" id="IPR058530">
    <property type="entry name" value="Baseplate_J-like_C"/>
</dbReference>
<organism evidence="5 7">
    <name type="scientific">Pseudomonas piscis</name>
    <dbReference type="NCBI Taxonomy" id="2614538"/>
    <lineage>
        <taxon>Bacteria</taxon>
        <taxon>Pseudomonadati</taxon>
        <taxon>Pseudomonadota</taxon>
        <taxon>Gammaproteobacteria</taxon>
        <taxon>Pseudomonadales</taxon>
        <taxon>Pseudomonadaceae</taxon>
        <taxon>Pseudomonas</taxon>
    </lineage>
</organism>
<evidence type="ECO:0000259" key="2">
    <source>
        <dbReference type="Pfam" id="PF04865"/>
    </source>
</evidence>
<evidence type="ECO:0000313" key="6">
    <source>
        <dbReference type="EMBL" id="WMN19003.1"/>
    </source>
</evidence>
<feature type="domain" description="Baseplate J-like C-terminal" evidence="4">
    <location>
        <begin position="268"/>
        <end position="344"/>
    </location>
</feature>
<dbReference type="EMBL" id="CP133164">
    <property type="protein sequence ID" value="WMN19003.1"/>
    <property type="molecule type" value="Genomic_DNA"/>
</dbReference>
<dbReference type="EMBL" id="WHUV01000001">
    <property type="protein sequence ID" value="MQA52605.1"/>
    <property type="molecule type" value="Genomic_DNA"/>
</dbReference>
<reference evidence="6 8" key="2">
    <citation type="journal article" date="2023" name="Access Microbiol">
        <title>The genome of a steinernematid-associated Pseudomonas piscis bacterium encodes the biosynthesis of insect toxins.</title>
        <authorList>
            <person name="Awori R.M."/>
            <person name="Hendre P."/>
            <person name="Amugune N.O."/>
        </authorList>
    </citation>
    <scope>NUCLEOTIDE SEQUENCE [LARGE SCALE GENOMIC DNA]</scope>
    <source>
        <strain evidence="6 8">75</strain>
    </source>
</reference>
<dbReference type="RefSeq" id="WP_053135669.1">
    <property type="nucleotide sequence ID" value="NZ_CP133164.1"/>
</dbReference>
<evidence type="ECO:0000313" key="5">
    <source>
        <dbReference type="EMBL" id="MQA52605.1"/>
    </source>
</evidence>
<dbReference type="AlphaFoldDB" id="A0A7X1U353"/>
<evidence type="ECO:0000256" key="1">
    <source>
        <dbReference type="ARBA" id="ARBA00038087"/>
    </source>
</evidence>
<sequence>MPFETPSLPVLIKRTQSDLASDSLRQSDAQVLARTLSGAAFGLYGYLDWIAEQILPDKADESTLERIAALRLNQPRKAAQAASGNVSFMASAGAVLDVDTLLQSSDGRSYKVTAARTTSSGLNSTSIAALDAGSLGNAEAGLSLIPVQPIQGISGSFTVLAPGLVGGVARESLESLRSRVIRSYRVIPHGGSAQDYETWALECPGVTRAWCRGSYLGPGTVGLFVMRDDDPHPVPDAAQLAEVQAHIEPLRPVTAEVHVLAPVQQPVTYRLRLSPDTSAVRAAVQAQLRDLHHREAGLGETLLLTHIAEAISSATGENDHKLMAPSADVPAANNQLLTFGGCVWLE</sequence>
<evidence type="ECO:0000313" key="8">
    <source>
        <dbReference type="Proteomes" id="UP001237292"/>
    </source>
</evidence>
<dbReference type="Proteomes" id="UP001237292">
    <property type="component" value="Chromosome"/>
</dbReference>
<gene>
    <name evidence="5" type="ORF">GDH07_04590</name>
    <name evidence="6" type="ORF">QL104_06225</name>
</gene>
<proteinExistence type="inferred from homology"/>
<dbReference type="PANTHER" id="PTHR37829">
    <property type="entry name" value="PHAGE-LIKE ELEMENT PBSX PROTEIN XKDT"/>
    <property type="match status" value="1"/>
</dbReference>
<evidence type="ECO:0000259" key="3">
    <source>
        <dbReference type="Pfam" id="PF26078"/>
    </source>
</evidence>
<dbReference type="InterPro" id="IPR006949">
    <property type="entry name" value="Barrel_Baseplate_J-like"/>
</dbReference>
<keyword evidence="8" id="KW-1185">Reference proteome</keyword>
<name>A0A7X1U353_9PSED</name>
<feature type="domain" description="Baseplate protein J-like barrel" evidence="2">
    <location>
        <begin position="86"/>
        <end position="155"/>
    </location>
</feature>
<evidence type="ECO:0000259" key="4">
    <source>
        <dbReference type="Pfam" id="PF26079"/>
    </source>
</evidence>
<dbReference type="Pfam" id="PF26078">
    <property type="entry name" value="Baseplate_J_M"/>
    <property type="match status" value="1"/>
</dbReference>
<reference evidence="5 7" key="1">
    <citation type="submission" date="2019-10" db="EMBL/GenBank/DDBJ databases">
        <title>Pseudomonas dajingensis sp. nov., isolated from the profound head ulcers of farmed Murray cod (Maccullochella peelii peelii).</title>
        <authorList>
            <person name="Liu Y."/>
        </authorList>
    </citation>
    <scope>NUCLEOTIDE SEQUENCE [LARGE SCALE GENOMIC DNA]</scope>
    <source>
        <strain evidence="5 7">MC042</strain>
    </source>
</reference>
<dbReference type="Pfam" id="PF04865">
    <property type="entry name" value="Baseplate_J"/>
    <property type="match status" value="1"/>
</dbReference>
<dbReference type="Pfam" id="PF26079">
    <property type="entry name" value="Baseplate_J_C"/>
    <property type="match status" value="1"/>
</dbReference>